<comment type="caution">
    <text evidence="5">The sequence shown here is derived from an EMBL/GenBank/DDBJ whole genome shotgun (WGS) entry which is preliminary data.</text>
</comment>
<accession>A0A1F4W0E4</accession>
<dbReference type="Pfam" id="PF13529">
    <property type="entry name" value="Peptidase_C39_2"/>
    <property type="match status" value="1"/>
</dbReference>
<dbReference type="Gene3D" id="2.60.40.3710">
    <property type="match status" value="2"/>
</dbReference>
<dbReference type="Proteomes" id="UP000176967">
    <property type="component" value="Unassembled WGS sequence"/>
</dbReference>
<protein>
    <recommendedName>
        <fullName evidence="7">Peptidase C39-like domain-containing protein</fullName>
    </recommendedName>
</protein>
<reference evidence="5 6" key="1">
    <citation type="journal article" date="2016" name="Nat. Commun.">
        <title>Thousands of microbial genomes shed light on interconnected biogeochemical processes in an aquifer system.</title>
        <authorList>
            <person name="Anantharaman K."/>
            <person name="Brown C.T."/>
            <person name="Hug L.A."/>
            <person name="Sharon I."/>
            <person name="Castelle C.J."/>
            <person name="Probst A.J."/>
            <person name="Thomas B.C."/>
            <person name="Singh A."/>
            <person name="Wilkins M.J."/>
            <person name="Karaoz U."/>
            <person name="Brodie E.L."/>
            <person name="Williams K.H."/>
            <person name="Hubbard S.S."/>
            <person name="Banfield J.F."/>
        </authorList>
    </citation>
    <scope>NUCLEOTIDE SEQUENCE [LARGE SCALE GENOMIC DNA]</scope>
</reference>
<keyword evidence="1" id="KW-0732">Signal</keyword>
<sequence>MDIEPVWNFLIDLKIPFETRILIFAGLLGWLVLANLFHFIVKRRETWLGVTAYLQRLREARLDLPNIKFLKWLDGAGRRLVVAEFMFIRHGHLFPYNILATAALIVLTAATLVSRPYIIASTPQSGSYMLNADQTIELEFSLPIDIRELSLNVSPDVGGYWDFGRILGIPLRWKAKFYPVQSFFPEQKIVIYVVNLKSVWNPAVIHEQAVEFFAPKLPNIIAVTPTAGATSVPINTSVEIDYDSVIGDFVQLEYKVTPKENLKIVHNGGTHQVLAFDRELEQGKQYTLTVERTPVSYETATSKIIEIGETEEIEKVDFKTVEAPLIASFHPEGNAVNPSEVIKILFEQPMDTASVEDRFAVSPQIEGTITWENENKTLVVTPQSPLPKETEYQITFKAGMKTVNGGVTKEDLEFGFGTAGKVAVSSFYPENGTSRIDPEHTNIAVQFDQEVDHASAQRKFSLTPYVSGSFLWDENKMIYAVAGKLAYLTTYTVKVSPGVKTVYGLDSNQTFTASFTTRSQTVELNIPQYYQEPMHCQLYAARMVLAYRGVYVTTEQIKSFIGVGENPNVNWLPYYGTHPGPIKKYLASKGISSEIKTNWNIYDLAREIERGNPVIVWWYNGYSQPRGPFTLPGGYTGYKGNHSEVIRGFVGSSSNPTQFLANDPWRGQRVYSREFFLANWTHLKNHTALVIYR</sequence>
<gene>
    <name evidence="5" type="ORF">A2890_02435</name>
</gene>
<evidence type="ECO:0000259" key="3">
    <source>
        <dbReference type="Pfam" id="PF13205"/>
    </source>
</evidence>
<evidence type="ECO:0000256" key="1">
    <source>
        <dbReference type="ARBA" id="ARBA00022729"/>
    </source>
</evidence>
<feature type="transmembrane region" description="Helical" evidence="2">
    <location>
        <begin position="93"/>
        <end position="113"/>
    </location>
</feature>
<evidence type="ECO:0000259" key="4">
    <source>
        <dbReference type="Pfam" id="PF13529"/>
    </source>
</evidence>
<dbReference type="InterPro" id="IPR032812">
    <property type="entry name" value="SbsA_Ig"/>
</dbReference>
<organism evidence="5 6">
    <name type="scientific">candidate division WWE3 bacterium RIFCSPLOWO2_01_FULL_53_14</name>
    <dbReference type="NCBI Taxonomy" id="1802628"/>
    <lineage>
        <taxon>Bacteria</taxon>
        <taxon>Katanobacteria</taxon>
    </lineage>
</organism>
<dbReference type="STRING" id="1802628.A2890_02435"/>
<evidence type="ECO:0000313" key="5">
    <source>
        <dbReference type="EMBL" id="OGC62738.1"/>
    </source>
</evidence>
<name>A0A1F4W0E4_UNCKA</name>
<feature type="domain" description="SbsA Ig-like" evidence="3">
    <location>
        <begin position="423"/>
        <end position="517"/>
    </location>
</feature>
<evidence type="ECO:0000313" key="6">
    <source>
        <dbReference type="Proteomes" id="UP000176967"/>
    </source>
</evidence>
<evidence type="ECO:0000256" key="2">
    <source>
        <dbReference type="SAM" id="Phobius"/>
    </source>
</evidence>
<dbReference type="InterPro" id="IPR039564">
    <property type="entry name" value="Peptidase_C39-like"/>
</dbReference>
<evidence type="ECO:0008006" key="7">
    <source>
        <dbReference type="Google" id="ProtNLM"/>
    </source>
</evidence>
<dbReference type="Pfam" id="PF13205">
    <property type="entry name" value="Big_5"/>
    <property type="match status" value="2"/>
</dbReference>
<feature type="domain" description="Peptidase C39-like" evidence="4">
    <location>
        <begin position="524"/>
        <end position="665"/>
    </location>
</feature>
<dbReference type="Gene3D" id="3.90.70.10">
    <property type="entry name" value="Cysteine proteinases"/>
    <property type="match status" value="1"/>
</dbReference>
<feature type="transmembrane region" description="Helical" evidence="2">
    <location>
        <begin position="20"/>
        <end position="41"/>
    </location>
</feature>
<proteinExistence type="predicted"/>
<dbReference type="AlphaFoldDB" id="A0A1F4W0E4"/>
<keyword evidence="2" id="KW-0472">Membrane</keyword>
<dbReference type="EMBL" id="MEVL01000004">
    <property type="protein sequence ID" value="OGC62738.1"/>
    <property type="molecule type" value="Genomic_DNA"/>
</dbReference>
<feature type="domain" description="SbsA Ig-like" evidence="3">
    <location>
        <begin position="322"/>
        <end position="416"/>
    </location>
</feature>
<keyword evidence="2" id="KW-1133">Transmembrane helix</keyword>
<keyword evidence="2" id="KW-0812">Transmembrane</keyword>